<name>A0A4C1WYQ6_EUMVA</name>
<dbReference type="EMBL" id="BGZK01000662">
    <property type="protein sequence ID" value="GBP55175.1"/>
    <property type="molecule type" value="Genomic_DNA"/>
</dbReference>
<organism evidence="1 2">
    <name type="scientific">Eumeta variegata</name>
    <name type="common">Bagworm moth</name>
    <name type="synonym">Eumeta japonica</name>
    <dbReference type="NCBI Taxonomy" id="151549"/>
    <lineage>
        <taxon>Eukaryota</taxon>
        <taxon>Metazoa</taxon>
        <taxon>Ecdysozoa</taxon>
        <taxon>Arthropoda</taxon>
        <taxon>Hexapoda</taxon>
        <taxon>Insecta</taxon>
        <taxon>Pterygota</taxon>
        <taxon>Neoptera</taxon>
        <taxon>Endopterygota</taxon>
        <taxon>Lepidoptera</taxon>
        <taxon>Glossata</taxon>
        <taxon>Ditrysia</taxon>
        <taxon>Tineoidea</taxon>
        <taxon>Psychidae</taxon>
        <taxon>Oiketicinae</taxon>
        <taxon>Eumeta</taxon>
    </lineage>
</organism>
<dbReference type="Proteomes" id="UP000299102">
    <property type="component" value="Unassembled WGS sequence"/>
</dbReference>
<accession>A0A4C1WYQ6</accession>
<evidence type="ECO:0000313" key="2">
    <source>
        <dbReference type="Proteomes" id="UP000299102"/>
    </source>
</evidence>
<gene>
    <name evidence="1" type="ORF">EVAR_90197_1</name>
</gene>
<dbReference type="AlphaFoldDB" id="A0A4C1WYQ6"/>
<proteinExistence type="predicted"/>
<comment type="caution">
    <text evidence="1">The sequence shown here is derived from an EMBL/GenBank/DDBJ whole genome shotgun (WGS) entry which is preliminary data.</text>
</comment>
<protein>
    <submittedName>
        <fullName evidence="1">Uncharacterized protein</fullName>
    </submittedName>
</protein>
<sequence>MSPPRLMERRDTSTGRRRLRDFAGDGERFCEVHGFSVGIREDIRTTRTAFRSEGSSCYLSHGRIGGFPTQIESLALFIRRHIKPSARDDAIALMVTVDPHWANHCALVGLKSGSHYLKERV</sequence>
<evidence type="ECO:0000313" key="1">
    <source>
        <dbReference type="EMBL" id="GBP55175.1"/>
    </source>
</evidence>
<keyword evidence="2" id="KW-1185">Reference proteome</keyword>
<reference evidence="1 2" key="1">
    <citation type="journal article" date="2019" name="Commun. Biol.">
        <title>The bagworm genome reveals a unique fibroin gene that provides high tensile strength.</title>
        <authorList>
            <person name="Kono N."/>
            <person name="Nakamura H."/>
            <person name="Ohtoshi R."/>
            <person name="Tomita M."/>
            <person name="Numata K."/>
            <person name="Arakawa K."/>
        </authorList>
    </citation>
    <scope>NUCLEOTIDE SEQUENCE [LARGE SCALE GENOMIC DNA]</scope>
</reference>